<feature type="compositionally biased region" description="Basic and acidic residues" evidence="1">
    <location>
        <begin position="689"/>
        <end position="713"/>
    </location>
</feature>
<accession>A0A9W6EY93</accession>
<feature type="region of interest" description="Disordered" evidence="1">
    <location>
        <begin position="83"/>
        <end position="110"/>
    </location>
</feature>
<comment type="caution">
    <text evidence="2">The sequence shown here is derived from an EMBL/GenBank/DDBJ whole genome shotgun (WGS) entry which is preliminary data.</text>
</comment>
<gene>
    <name evidence="2" type="primary">PLEST004274</name>
    <name evidence="2" type="ORF">PLESTB_000201300</name>
</gene>
<sequence length="823" mass="88182">MSLPLSPSWVPLLPLPNVINVIRVKRSEINSLARAKRFFEGVSKLKAEAQGLELAGFVAIQPECGPVIFRRLRSLDSEDVTRTGGARVLTEGGAEGAGEEHPLESVLEDDPTEEQWKEACAEFVKGIMQGQLDHIFMQEIKATSERLARLQRCADVLAVYAAVAPGQGPGGSQDGDLDVRLYDGLRYALRAPAMHECIWSRWCTELRKCIWGLESAQLVASHGCLDPPAQQLPEQQPLSLEQHQSLKQEWPPEQAHQPLPQLYPVPPMPPVQQAPLDPTSANGDDGAQGPAEGSAPGEWPTHRHGSDGVGAAAAQAADTCGADDGGSLAGGDAVMYVSAPVLVAPAAACDAPVTLPASDLNAGGLSVAVHREKHGAGEDVLPPPPPLPPVSCAAAVQDTEATAACVESPREVDDAAPLHRFQACEASPPRPPSALVQLSPPRQHPVTAEGAGGSSPPRPGPPLRSRSIFGSLSRSRSPRRLEHGSRPRSGSRSASPRPHGPNGPGNGGGGDGSNHGRLPPRPPPPLPPPPPRGDSGGGPLRVSDRPYRPPGEAHDWTEEEWSEAVLRFLKSQAGGCAEVVQLRRVGLEIPPHLLDRSGKRPSGFLYSFPKLWTVSEKSSTVRGMTLTALPSATEAHADGGGGGAVGSGSTSGEPQERRRRRDREERERETEEEWERERARGREHKRQQRERESSGRRGGDRSSSRDRDRDRKQGQRQGRAGGRPDGCDDDDGCGDIPLVGMSSHEAAYVSRLVKLLRTMPQGVAIADLRRHHLDIPRSVLDGQNVTRWAKRHLNLWTISHGDTPPVLQLRSQYMAPPVPAGGG</sequence>
<feature type="compositionally biased region" description="Pro residues" evidence="1">
    <location>
        <begin position="261"/>
        <end position="272"/>
    </location>
</feature>
<protein>
    <submittedName>
        <fullName evidence="2">Uncharacterized protein</fullName>
    </submittedName>
</protein>
<organism evidence="2 3">
    <name type="scientific">Pleodorina starrii</name>
    <dbReference type="NCBI Taxonomy" id="330485"/>
    <lineage>
        <taxon>Eukaryota</taxon>
        <taxon>Viridiplantae</taxon>
        <taxon>Chlorophyta</taxon>
        <taxon>core chlorophytes</taxon>
        <taxon>Chlorophyceae</taxon>
        <taxon>CS clade</taxon>
        <taxon>Chlamydomonadales</taxon>
        <taxon>Volvocaceae</taxon>
        <taxon>Pleodorina</taxon>
    </lineage>
</organism>
<feature type="compositionally biased region" description="Low complexity" evidence="1">
    <location>
        <begin position="463"/>
        <end position="475"/>
    </location>
</feature>
<feature type="region of interest" description="Disordered" evidence="1">
    <location>
        <begin position="256"/>
        <end position="312"/>
    </location>
</feature>
<feature type="compositionally biased region" description="Pro residues" evidence="1">
    <location>
        <begin position="519"/>
        <end position="532"/>
    </location>
</feature>
<dbReference type="AlphaFoldDB" id="A0A9W6EY93"/>
<feature type="compositionally biased region" description="Basic and acidic residues" evidence="1">
    <location>
        <begin position="542"/>
        <end position="556"/>
    </location>
</feature>
<dbReference type="EMBL" id="BRXU01000002">
    <property type="protein sequence ID" value="GLC49274.1"/>
    <property type="molecule type" value="Genomic_DNA"/>
</dbReference>
<reference evidence="2 3" key="1">
    <citation type="journal article" date="2023" name="Commun. Biol.">
        <title>Reorganization of the ancestral sex-determining regions during the evolution of trioecy in Pleodorina starrii.</title>
        <authorList>
            <person name="Takahashi K."/>
            <person name="Suzuki S."/>
            <person name="Kawai-Toyooka H."/>
            <person name="Yamamoto K."/>
            <person name="Hamaji T."/>
            <person name="Ootsuki R."/>
            <person name="Yamaguchi H."/>
            <person name="Kawachi M."/>
            <person name="Higashiyama T."/>
            <person name="Nozaki H."/>
        </authorList>
    </citation>
    <scope>NUCLEOTIDE SEQUENCE [LARGE SCALE GENOMIC DNA]</scope>
    <source>
        <strain evidence="2 3">NIES-4479</strain>
    </source>
</reference>
<evidence type="ECO:0000256" key="1">
    <source>
        <dbReference type="SAM" id="MobiDB-lite"/>
    </source>
</evidence>
<name>A0A9W6EY93_9CHLO</name>
<feature type="region of interest" description="Disordered" evidence="1">
    <location>
        <begin position="632"/>
        <end position="731"/>
    </location>
</feature>
<dbReference type="Proteomes" id="UP001165080">
    <property type="component" value="Unassembled WGS sequence"/>
</dbReference>
<proteinExistence type="predicted"/>
<evidence type="ECO:0000313" key="2">
    <source>
        <dbReference type="EMBL" id="GLC49274.1"/>
    </source>
</evidence>
<feature type="region of interest" description="Disordered" evidence="1">
    <location>
        <begin position="423"/>
        <end position="558"/>
    </location>
</feature>
<feature type="compositionally biased region" description="Gly residues" evidence="1">
    <location>
        <begin position="502"/>
        <end position="513"/>
    </location>
</feature>
<keyword evidence="3" id="KW-1185">Reference proteome</keyword>
<feature type="compositionally biased region" description="Low complexity" evidence="1">
    <location>
        <begin position="487"/>
        <end position="497"/>
    </location>
</feature>
<evidence type="ECO:0000313" key="3">
    <source>
        <dbReference type="Proteomes" id="UP001165080"/>
    </source>
</evidence>
<dbReference type="OrthoDB" id="561176at2759"/>
<feature type="compositionally biased region" description="Basic and acidic residues" evidence="1">
    <location>
        <begin position="662"/>
        <end position="680"/>
    </location>
</feature>